<dbReference type="RefSeq" id="WP_210657745.1">
    <property type="nucleotide sequence ID" value="NZ_JAGKQQ010000001.1"/>
</dbReference>
<feature type="transmembrane region" description="Helical" evidence="1">
    <location>
        <begin position="232"/>
        <end position="248"/>
    </location>
</feature>
<organism evidence="2 3">
    <name type="scientific">Gemmata palustris</name>
    <dbReference type="NCBI Taxonomy" id="2822762"/>
    <lineage>
        <taxon>Bacteria</taxon>
        <taxon>Pseudomonadati</taxon>
        <taxon>Planctomycetota</taxon>
        <taxon>Planctomycetia</taxon>
        <taxon>Gemmatales</taxon>
        <taxon>Gemmataceae</taxon>
        <taxon>Gemmata</taxon>
    </lineage>
</organism>
<feature type="transmembrane region" description="Helical" evidence="1">
    <location>
        <begin position="355"/>
        <end position="372"/>
    </location>
</feature>
<comment type="caution">
    <text evidence="2">The sequence shown here is derived from an EMBL/GenBank/DDBJ whole genome shotgun (WGS) entry which is preliminary data.</text>
</comment>
<keyword evidence="1" id="KW-0472">Membrane</keyword>
<gene>
    <name evidence="2" type="ORF">J8F10_22755</name>
</gene>
<feature type="transmembrane region" description="Helical" evidence="1">
    <location>
        <begin position="209"/>
        <end position="226"/>
    </location>
</feature>
<sequence length="481" mass="52222">MKWADHGLVAWVLAGIAFAGAAVSARPFASSWNDGSRLASVESLVERNTFCIDGSVFLTPPEELFTRGTPPYDPDDALTRRGTLDKLLIDGRYYSDKPPLVSLPLAAAYRGLMQLGLPAPSERPDVFAQVVCALLSGAGFAVAVGCMWSLGTRIGLSPGWRVAWLAAFALATVLPTYTRSANNHIAQLGAVAAICVLLCRIADRAAEVRTAWVSLVAAGFITGFAYNLDFGVGPPLVPVVLVVVAIRTRRVLPVLVCGAAMLPCVVTGHAINYAIGGDWLRPLNMHPEYLSWPGSPFETTMTGVVRPRPLAQFAYTLDLLFGKKGFLTHNPPLLLALTAGALVLWRRGTAHRTELLGLIAWCAVGWAMYGVLSKNHGGACVSVRWFVPFLAPGFWLLAKIIKERPEFRRDFVVLAAWGLPLAVSAWIVGPWWVRVVPLYWWVFGGSLVSWLAVRWHAARTQPRITRVARPASNETPVSRAA</sequence>
<reference evidence="2 3" key="1">
    <citation type="submission" date="2021-04" db="EMBL/GenBank/DDBJ databases">
        <authorList>
            <person name="Ivanova A."/>
        </authorList>
    </citation>
    <scope>NUCLEOTIDE SEQUENCE [LARGE SCALE GENOMIC DNA]</scope>
    <source>
        <strain evidence="2 3">G18</strain>
    </source>
</reference>
<feature type="transmembrane region" description="Helical" evidence="1">
    <location>
        <begin position="126"/>
        <end position="150"/>
    </location>
</feature>
<feature type="transmembrane region" description="Helical" evidence="1">
    <location>
        <begin position="255"/>
        <end position="275"/>
    </location>
</feature>
<feature type="transmembrane region" description="Helical" evidence="1">
    <location>
        <begin position="184"/>
        <end position="202"/>
    </location>
</feature>
<evidence type="ECO:0000256" key="1">
    <source>
        <dbReference type="SAM" id="Phobius"/>
    </source>
</evidence>
<keyword evidence="1" id="KW-0812">Transmembrane</keyword>
<evidence type="ECO:0008006" key="4">
    <source>
        <dbReference type="Google" id="ProtNLM"/>
    </source>
</evidence>
<feature type="transmembrane region" description="Helical" evidence="1">
    <location>
        <begin position="413"/>
        <end position="432"/>
    </location>
</feature>
<dbReference type="EMBL" id="JAGKQQ010000001">
    <property type="protein sequence ID" value="MBP3958082.1"/>
    <property type="molecule type" value="Genomic_DNA"/>
</dbReference>
<feature type="transmembrane region" description="Helical" evidence="1">
    <location>
        <begin position="326"/>
        <end position="343"/>
    </location>
</feature>
<feature type="transmembrane region" description="Helical" evidence="1">
    <location>
        <begin position="162"/>
        <end position="178"/>
    </location>
</feature>
<keyword evidence="3" id="KW-1185">Reference proteome</keyword>
<evidence type="ECO:0000313" key="2">
    <source>
        <dbReference type="EMBL" id="MBP3958082.1"/>
    </source>
</evidence>
<name>A0ABS5BWH3_9BACT</name>
<proteinExistence type="predicted"/>
<feature type="transmembrane region" description="Helical" evidence="1">
    <location>
        <begin position="384"/>
        <end position="401"/>
    </location>
</feature>
<evidence type="ECO:0000313" key="3">
    <source>
        <dbReference type="Proteomes" id="UP000676565"/>
    </source>
</evidence>
<dbReference type="Proteomes" id="UP000676565">
    <property type="component" value="Unassembled WGS sequence"/>
</dbReference>
<feature type="transmembrane region" description="Helical" evidence="1">
    <location>
        <begin position="438"/>
        <end position="457"/>
    </location>
</feature>
<keyword evidence="1" id="KW-1133">Transmembrane helix</keyword>
<protein>
    <recommendedName>
        <fullName evidence="4">Glycosyltransferase RgtA/B/C/D-like domain-containing protein</fullName>
    </recommendedName>
</protein>
<accession>A0ABS5BWH3</accession>